<dbReference type="PROSITE" id="PS51257">
    <property type="entry name" value="PROKAR_LIPOPROTEIN"/>
    <property type="match status" value="1"/>
</dbReference>
<dbReference type="KEGG" id="ole:K0B96_08925"/>
<proteinExistence type="predicted"/>
<feature type="chain" id="PRO_5034994130" evidence="1">
    <location>
        <begin position="22"/>
        <end position="163"/>
    </location>
</feature>
<accession>A0A8F9TZF5</accession>
<dbReference type="AlphaFoldDB" id="A0A8F9TZF5"/>
<gene>
    <name evidence="3" type="ORF">K0B96_08925</name>
</gene>
<protein>
    <submittedName>
        <fullName evidence="3">SHOCT domain-containing protein</fullName>
    </submittedName>
</protein>
<evidence type="ECO:0000313" key="4">
    <source>
        <dbReference type="Proteomes" id="UP000825051"/>
    </source>
</evidence>
<evidence type="ECO:0000259" key="2">
    <source>
        <dbReference type="Pfam" id="PF09851"/>
    </source>
</evidence>
<dbReference type="Pfam" id="PF09851">
    <property type="entry name" value="SHOCT"/>
    <property type="match status" value="1"/>
</dbReference>
<organism evidence="3 4">
    <name type="scientific">Horticoccus luteus</name>
    <dbReference type="NCBI Taxonomy" id="2862869"/>
    <lineage>
        <taxon>Bacteria</taxon>
        <taxon>Pseudomonadati</taxon>
        <taxon>Verrucomicrobiota</taxon>
        <taxon>Opitutia</taxon>
        <taxon>Opitutales</taxon>
        <taxon>Opitutaceae</taxon>
        <taxon>Horticoccus</taxon>
    </lineage>
</organism>
<evidence type="ECO:0000313" key="3">
    <source>
        <dbReference type="EMBL" id="QYM80704.1"/>
    </source>
</evidence>
<keyword evidence="1" id="KW-0732">Signal</keyword>
<keyword evidence="4" id="KW-1185">Reference proteome</keyword>
<reference evidence="3" key="1">
    <citation type="submission" date="2021-08" db="EMBL/GenBank/DDBJ databases">
        <title>Genome of a novel bacterium of the phylum Verrucomicrobia, Oleiharenicola sp. KSB-15.</title>
        <authorList>
            <person name="Chung J.-H."/>
            <person name="Ahn J.-H."/>
            <person name="Yoon Y."/>
            <person name="Kim D.-Y."/>
            <person name="An S.-H."/>
            <person name="Park I."/>
            <person name="Yeon J."/>
        </authorList>
    </citation>
    <scope>NUCLEOTIDE SEQUENCE</scope>
    <source>
        <strain evidence="3">KSB-15</strain>
    </source>
</reference>
<dbReference type="Proteomes" id="UP000825051">
    <property type="component" value="Chromosome"/>
</dbReference>
<dbReference type="RefSeq" id="WP_220166282.1">
    <property type="nucleotide sequence ID" value="NZ_CP080507.1"/>
</dbReference>
<sequence length="163" mass="17993">MPRGFLALWTLALGLAFSGCATSSPIQRYAESESSFSNPPELIRNSYPARDVYRVYHRAATGFVSVQSIRAAAEQRITDFASRQGKSFVVLGERISQPPYILGNFPRIEIVFALIDKNQLVVTEGDPAADKYAEIERLKKLLDSGALTPEEFAAEKAKVLARP</sequence>
<dbReference type="InterPro" id="IPR018649">
    <property type="entry name" value="SHOCT"/>
</dbReference>
<feature type="domain" description="SHOCT" evidence="2">
    <location>
        <begin position="133"/>
        <end position="160"/>
    </location>
</feature>
<name>A0A8F9TZF5_9BACT</name>
<evidence type="ECO:0000256" key="1">
    <source>
        <dbReference type="SAM" id="SignalP"/>
    </source>
</evidence>
<feature type="signal peptide" evidence="1">
    <location>
        <begin position="1"/>
        <end position="21"/>
    </location>
</feature>
<dbReference type="EMBL" id="CP080507">
    <property type="protein sequence ID" value="QYM80704.1"/>
    <property type="molecule type" value="Genomic_DNA"/>
</dbReference>